<reference evidence="1 3" key="1">
    <citation type="journal article" date="2016" name="BMC Genomics">
        <title>Consensus pan-genome assembly of the specialised wine bacterium Oenococcus oeni.</title>
        <authorList>
            <person name="Sternes P.R."/>
            <person name="Borneman A.R."/>
        </authorList>
    </citation>
    <scope>NUCLEOTIDE SEQUENCE [LARGE SCALE GENOMIC DNA]</scope>
    <source>
        <strain evidence="1 3">AWRIB661</strain>
    </source>
</reference>
<dbReference type="AlphaFoldDB" id="A0A6N4A800"/>
<dbReference type="Proteomes" id="UP000181728">
    <property type="component" value="Unassembled WGS sequence"/>
</dbReference>
<dbReference type="Proteomes" id="UP000294726">
    <property type="component" value="Chromosome"/>
</dbReference>
<proteinExistence type="predicted"/>
<dbReference type="EMBL" id="MLOK01000036">
    <property type="protein sequence ID" value="OIM21365.1"/>
    <property type="molecule type" value="Genomic_DNA"/>
</dbReference>
<accession>A0A6N4A800</accession>
<evidence type="ECO:0000313" key="1">
    <source>
        <dbReference type="EMBL" id="OIM21365.1"/>
    </source>
</evidence>
<sequence length="279" mass="32507">MTNELINDLKILREFDSGKTQIEANFLNRYKDNIDKLSGEQLFIGKPNFGGNWYSYWLNPRLTQKGKDFLILFESLEVLEEIFNREFSKFSLITQAKLNLLNYLSDNDLINFNQKTKITAKGIIIYKPEKILIRDRGYNLLSATDLTDINDYLNKNKENLSNPNITNSVIVENGQIDSKNNRIIFGQIDKKTEIKMQRNRVLNEFSRNLKHLSDGDILQLRNFLNSISENGDFDQEKLNDFFDQHPNLINGINTITQIIFESGKSFAIRYIKNNFPGIF</sequence>
<evidence type="ECO:0000313" key="4">
    <source>
        <dbReference type="Proteomes" id="UP000294726"/>
    </source>
</evidence>
<gene>
    <name evidence="1" type="ORF">ATX59_04105</name>
    <name evidence="2" type="ORF">OENI_0827</name>
</gene>
<organism evidence="1 3">
    <name type="scientific">Oenococcus oeni</name>
    <name type="common">Leuconostoc oenos</name>
    <dbReference type="NCBI Taxonomy" id="1247"/>
    <lineage>
        <taxon>Bacteria</taxon>
        <taxon>Bacillati</taxon>
        <taxon>Bacillota</taxon>
        <taxon>Bacilli</taxon>
        <taxon>Lactobacillales</taxon>
        <taxon>Lactobacillaceae</taxon>
        <taxon>Oenococcus</taxon>
    </lineage>
</organism>
<evidence type="ECO:0000313" key="3">
    <source>
        <dbReference type="Proteomes" id="UP000181728"/>
    </source>
</evidence>
<dbReference type="EMBL" id="LR031358">
    <property type="protein sequence ID" value="VDB97942.1"/>
    <property type="molecule type" value="Genomic_DNA"/>
</dbReference>
<dbReference type="RefSeq" id="WP_032818770.1">
    <property type="nucleotide sequence ID" value="NZ_LR031358.1"/>
</dbReference>
<protein>
    <submittedName>
        <fullName evidence="1">Uncharacterized protein</fullName>
    </submittedName>
</protein>
<name>A0A6N4A800_OENOE</name>
<evidence type="ECO:0000313" key="2">
    <source>
        <dbReference type="EMBL" id="VDB97942.1"/>
    </source>
</evidence>
<reference evidence="2 4" key="2">
    <citation type="submission" date="2018-08" db="EMBL/GenBank/DDBJ databases">
        <authorList>
            <person name="Lorentzen P. G. S. M."/>
        </authorList>
    </citation>
    <scope>NUCLEOTIDE SEQUENCE [LARGE SCALE GENOMIC DNA]</scope>
    <source>
        <strain evidence="2 4">CRBO_1381</strain>
    </source>
</reference>